<gene>
    <name evidence="1" type="ORF">XENOCAPTIV_011816</name>
</gene>
<proteinExistence type="predicted"/>
<evidence type="ECO:0000313" key="1">
    <source>
        <dbReference type="EMBL" id="MEQ2192452.1"/>
    </source>
</evidence>
<dbReference type="Proteomes" id="UP001434883">
    <property type="component" value="Unassembled WGS sequence"/>
</dbReference>
<comment type="caution">
    <text evidence="1">The sequence shown here is derived from an EMBL/GenBank/DDBJ whole genome shotgun (WGS) entry which is preliminary data.</text>
</comment>
<reference evidence="1 2" key="1">
    <citation type="submission" date="2021-06" db="EMBL/GenBank/DDBJ databases">
        <authorList>
            <person name="Palmer J.M."/>
        </authorList>
    </citation>
    <scope>NUCLEOTIDE SEQUENCE [LARGE SCALE GENOMIC DNA]</scope>
    <source>
        <strain evidence="1 2">XC_2019</strain>
        <tissue evidence="1">Muscle</tissue>
    </source>
</reference>
<accession>A0ABV0Q9H8</accession>
<evidence type="ECO:0000313" key="2">
    <source>
        <dbReference type="Proteomes" id="UP001434883"/>
    </source>
</evidence>
<sequence length="99" mass="10325">MLAGSAGKMFHSPAAAAVSYHPVTSFSATVGKSCIVGETSPQHSLQLSLNSPGRQKTCTYLLGGRLAAESSTPARRSPEDPCLSALTETISDQSWTKTV</sequence>
<dbReference type="EMBL" id="JAHRIN010002508">
    <property type="protein sequence ID" value="MEQ2192452.1"/>
    <property type="molecule type" value="Genomic_DNA"/>
</dbReference>
<keyword evidence="2" id="KW-1185">Reference proteome</keyword>
<organism evidence="1 2">
    <name type="scientific">Xenoophorus captivus</name>
    <dbReference type="NCBI Taxonomy" id="1517983"/>
    <lineage>
        <taxon>Eukaryota</taxon>
        <taxon>Metazoa</taxon>
        <taxon>Chordata</taxon>
        <taxon>Craniata</taxon>
        <taxon>Vertebrata</taxon>
        <taxon>Euteleostomi</taxon>
        <taxon>Actinopterygii</taxon>
        <taxon>Neopterygii</taxon>
        <taxon>Teleostei</taxon>
        <taxon>Neoteleostei</taxon>
        <taxon>Acanthomorphata</taxon>
        <taxon>Ovalentaria</taxon>
        <taxon>Atherinomorphae</taxon>
        <taxon>Cyprinodontiformes</taxon>
        <taxon>Goodeidae</taxon>
        <taxon>Xenoophorus</taxon>
    </lineage>
</organism>
<protein>
    <submittedName>
        <fullName evidence="1">Uncharacterized protein</fullName>
    </submittedName>
</protein>
<name>A0ABV0Q9H8_9TELE</name>